<dbReference type="AlphaFoldDB" id="B6W7D8"/>
<evidence type="ECO:0000313" key="2">
    <source>
        <dbReference type="Proteomes" id="UP000005451"/>
    </source>
</evidence>
<accession>B6W7D8</accession>
<name>B6W7D8_9FIRM</name>
<evidence type="ECO:0000313" key="1">
    <source>
        <dbReference type="EMBL" id="EEB36681.1"/>
    </source>
</evidence>
<sequence>MGVIPIPTVIVWMREDILFMRNYLSPERAFFLCRNLGGYYES</sequence>
<protein>
    <submittedName>
        <fullName evidence="1">Uncharacterized protein</fullName>
    </submittedName>
</protein>
<comment type="caution">
    <text evidence="1">The sequence shown here is derived from an EMBL/GenBank/DDBJ whole genome shotgun (WGS) entry which is preliminary data.</text>
</comment>
<organism evidence="1 2">
    <name type="scientific">Anaerococcus hydrogenalis DSM 7454</name>
    <dbReference type="NCBI Taxonomy" id="561177"/>
    <lineage>
        <taxon>Bacteria</taxon>
        <taxon>Bacillati</taxon>
        <taxon>Bacillota</taxon>
        <taxon>Tissierellia</taxon>
        <taxon>Tissierellales</taxon>
        <taxon>Peptoniphilaceae</taxon>
        <taxon>Anaerococcus</taxon>
    </lineage>
</organism>
<proteinExistence type="predicted"/>
<dbReference type="Proteomes" id="UP000005451">
    <property type="component" value="Unassembled WGS sequence"/>
</dbReference>
<gene>
    <name evidence="1" type="ORF">ANHYDRO_00484</name>
</gene>
<reference evidence="1 2" key="1">
    <citation type="submission" date="2008-09" db="EMBL/GenBank/DDBJ databases">
        <authorList>
            <person name="Fulton L."/>
            <person name="Clifton S."/>
            <person name="Fulton B."/>
            <person name="Xu J."/>
            <person name="Minx P."/>
            <person name="Pepin K.H."/>
            <person name="Johnson M."/>
            <person name="Thiruvilangam P."/>
            <person name="Bhonagiri V."/>
            <person name="Nash W.E."/>
            <person name="Mardis E.R."/>
            <person name="Wilson R.K."/>
        </authorList>
    </citation>
    <scope>NUCLEOTIDE SEQUENCE [LARGE SCALE GENOMIC DNA]</scope>
    <source>
        <strain evidence="1 2">DSM 7454</strain>
    </source>
</reference>
<reference evidence="1 2" key="2">
    <citation type="submission" date="2008-10" db="EMBL/GenBank/DDBJ databases">
        <title>Draft genome sequence of Anaerococcus hydrogenalis (DSM 7454).</title>
        <authorList>
            <person name="Sudarsanam P."/>
            <person name="Ley R."/>
            <person name="Guruge J."/>
            <person name="Turnbaugh P.J."/>
            <person name="Mahowald M."/>
            <person name="Liep D."/>
            <person name="Gordon J."/>
        </authorList>
    </citation>
    <scope>NUCLEOTIDE SEQUENCE [LARGE SCALE GENOMIC DNA]</scope>
    <source>
        <strain evidence="1 2">DSM 7454</strain>
    </source>
</reference>
<dbReference type="STRING" id="561177.ANHYDRO_00484"/>
<dbReference type="EMBL" id="ABXA01000012">
    <property type="protein sequence ID" value="EEB36681.1"/>
    <property type="molecule type" value="Genomic_DNA"/>
</dbReference>